<dbReference type="KEGG" id="pis:Pisl_0018"/>
<dbReference type="EMBL" id="CP000504">
    <property type="protein sequence ID" value="ABL87202.1"/>
    <property type="molecule type" value="Genomic_DNA"/>
</dbReference>
<evidence type="ECO:0000256" key="2">
    <source>
        <dbReference type="ARBA" id="ARBA00022679"/>
    </source>
</evidence>
<dbReference type="Pfam" id="PF01885">
    <property type="entry name" value="PTS_2-RNA"/>
    <property type="match status" value="1"/>
</dbReference>
<evidence type="ECO:0000313" key="6">
    <source>
        <dbReference type="EMBL" id="ABL87202.1"/>
    </source>
</evidence>
<dbReference type="InterPro" id="IPR002745">
    <property type="entry name" value="Ptrans_KptA/Tpt1"/>
</dbReference>
<dbReference type="GO" id="GO:0000215">
    <property type="term" value="F:tRNA 2'-phosphotransferase activity"/>
    <property type="evidence" value="ECO:0007669"/>
    <property type="project" value="TreeGrafter"/>
</dbReference>
<evidence type="ECO:0000256" key="5">
    <source>
        <dbReference type="HAMAP-Rule" id="MF_00299"/>
    </source>
</evidence>
<dbReference type="InterPro" id="IPR042081">
    <property type="entry name" value="RNA_2'-PTrans_C"/>
</dbReference>
<dbReference type="GO" id="GO:0006388">
    <property type="term" value="P:tRNA splicing, via endonucleolytic cleavage and ligation"/>
    <property type="evidence" value="ECO:0007669"/>
    <property type="project" value="UniProtKB-UniRule"/>
</dbReference>
<dbReference type="RefSeq" id="WP_011761779.1">
    <property type="nucleotide sequence ID" value="NC_008701.1"/>
</dbReference>
<dbReference type="HOGENOM" id="CLU_052998_4_1_2"/>
<dbReference type="HAMAP" id="MF_00299">
    <property type="entry name" value="KptA"/>
    <property type="match status" value="1"/>
</dbReference>
<dbReference type="InterPro" id="IPR042080">
    <property type="entry name" value="RNA_2'-PTrans_N"/>
</dbReference>
<dbReference type="eggNOG" id="arCOG04063">
    <property type="taxonomic scope" value="Archaea"/>
</dbReference>
<keyword evidence="7" id="KW-1185">Reference proteome</keyword>
<proteinExistence type="inferred from homology"/>
<dbReference type="PANTHER" id="PTHR12684">
    <property type="entry name" value="PUTATIVE PHOSPHOTRANSFERASE"/>
    <property type="match status" value="1"/>
</dbReference>
<comment type="similarity">
    <text evidence="1 5">Belongs to the KptA/TPT1 family.</text>
</comment>
<organism evidence="6 7">
    <name type="scientific">Pyrobaculum islandicum (strain DSM 4184 / JCM 9189 / GEO3)</name>
    <dbReference type="NCBI Taxonomy" id="384616"/>
    <lineage>
        <taxon>Archaea</taxon>
        <taxon>Thermoproteota</taxon>
        <taxon>Thermoprotei</taxon>
        <taxon>Thermoproteales</taxon>
        <taxon>Thermoproteaceae</taxon>
        <taxon>Pyrobaculum</taxon>
    </lineage>
</organism>
<protein>
    <recommendedName>
        <fullName evidence="5">Probable RNA 2'-phosphotransferase</fullName>
        <ecNumber evidence="5">2.7.1.-</ecNumber>
    </recommendedName>
</protein>
<gene>
    <name evidence="5" type="primary">kptA</name>
    <name evidence="6" type="ordered locus">Pisl_0018</name>
</gene>
<evidence type="ECO:0000256" key="3">
    <source>
        <dbReference type="ARBA" id="ARBA00023027"/>
    </source>
</evidence>
<sequence length="209" mass="23244">MRDIRRCAVCGAYVEEEVHCGAPTAVVLDGATRLKISKLLSLALRHSPHVLGITLDVEGWADINAVVEGLRRAGLPASPQVLKAVAQLDDKGRFEIRDGRVRARYGHTIKVQIRYEVDLDTRLLYHGTALYVLPSILSQGILPMRRLYVHLAVDVETACLNARRRQNPAVVEVDADCVRKSGNPIYKATEKIRLTPYVPPTCVKKWAIC</sequence>
<dbReference type="OrthoDB" id="24376at2157"/>
<dbReference type="Gene3D" id="3.20.170.30">
    <property type="match status" value="1"/>
</dbReference>
<dbReference type="Gene3D" id="1.10.10.970">
    <property type="entry name" value="RNA 2'-phosphotransferase, Tpt1/KptA family, N-terminal domain"/>
    <property type="match status" value="1"/>
</dbReference>
<keyword evidence="2 5" id="KW-0808">Transferase</keyword>
<dbReference type="AlphaFoldDB" id="A1RQH0"/>
<evidence type="ECO:0000256" key="4">
    <source>
        <dbReference type="ARBA" id="ARBA00025212"/>
    </source>
</evidence>
<accession>A1RQH0</accession>
<comment type="function">
    <text evidence="4 5">Removes the 2'-phosphate from RNA via an intermediate in which the phosphate is ADP-ribosylated by NAD followed by a presumed transesterification to release the RNA and generate ADP-ribose 1''-2''-cyclic phosphate (APPR&gt;P). May function as an ADP-ribosylase.</text>
</comment>
<dbReference type="PANTHER" id="PTHR12684:SF2">
    <property type="entry name" value="TRNA 2'-PHOSPHOTRANSFERASE 1"/>
    <property type="match status" value="1"/>
</dbReference>
<reference evidence="6" key="1">
    <citation type="submission" date="2006-12" db="EMBL/GenBank/DDBJ databases">
        <title>Complete sequence of Pyrobaculum islandicum DSM 4184.</title>
        <authorList>
            <person name="Copeland A."/>
            <person name="Lucas S."/>
            <person name="Lapidus A."/>
            <person name="Barry K."/>
            <person name="Detter J.C."/>
            <person name="Glavina del Rio T."/>
            <person name="Dalin E."/>
            <person name="Tice H."/>
            <person name="Pitluck S."/>
            <person name="Meincke L."/>
            <person name="Brettin T."/>
            <person name="Bruce D."/>
            <person name="Han C."/>
            <person name="Tapia R."/>
            <person name="Gilna P."/>
            <person name="Schmutz J."/>
            <person name="Larimer F."/>
            <person name="Land M."/>
            <person name="Hauser L."/>
            <person name="Kyrpides N."/>
            <person name="Mikhailova N."/>
            <person name="Cozen A.E."/>
            <person name="Fitz-Gibbon S.T."/>
            <person name="House C.H."/>
            <person name="Saltikov C."/>
            <person name="Lowe T."/>
            <person name="Richardson P."/>
        </authorList>
    </citation>
    <scope>NUCLEOTIDE SEQUENCE [LARGE SCALE GENOMIC DNA]</scope>
    <source>
        <strain evidence="6">DSM 4184</strain>
    </source>
</reference>
<name>A1RQH0_PYRIL</name>
<evidence type="ECO:0000313" key="7">
    <source>
        <dbReference type="Proteomes" id="UP000002595"/>
    </source>
</evidence>
<dbReference type="Proteomes" id="UP000002595">
    <property type="component" value="Chromosome"/>
</dbReference>
<dbReference type="GO" id="GO:0003950">
    <property type="term" value="F:NAD+ poly-ADP-ribosyltransferase activity"/>
    <property type="evidence" value="ECO:0007669"/>
    <property type="project" value="InterPro"/>
</dbReference>
<dbReference type="EC" id="2.7.1.-" evidence="5"/>
<dbReference type="SUPFAM" id="SSF56399">
    <property type="entry name" value="ADP-ribosylation"/>
    <property type="match status" value="1"/>
</dbReference>
<dbReference type="InterPro" id="IPR022928">
    <property type="entry name" value="RNA_2'-PTrans_KptA"/>
</dbReference>
<dbReference type="GeneID" id="4618006"/>
<evidence type="ECO:0000256" key="1">
    <source>
        <dbReference type="ARBA" id="ARBA00009836"/>
    </source>
</evidence>
<dbReference type="STRING" id="384616.Pisl_0018"/>
<keyword evidence="3 5" id="KW-0520">NAD</keyword>